<dbReference type="EMBL" id="BAAATD010000008">
    <property type="protein sequence ID" value="GAA2613837.1"/>
    <property type="molecule type" value="Genomic_DNA"/>
</dbReference>
<keyword evidence="3" id="KW-1185">Reference proteome</keyword>
<comment type="caution">
    <text evidence="2">The sequence shown here is derived from an EMBL/GenBank/DDBJ whole genome shotgun (WGS) entry which is preliminary data.</text>
</comment>
<reference evidence="3" key="1">
    <citation type="journal article" date="2019" name="Int. J. Syst. Evol. Microbiol.">
        <title>The Global Catalogue of Microorganisms (GCM) 10K type strain sequencing project: providing services to taxonomists for standard genome sequencing and annotation.</title>
        <authorList>
            <consortium name="The Broad Institute Genomics Platform"/>
            <consortium name="The Broad Institute Genome Sequencing Center for Infectious Disease"/>
            <person name="Wu L."/>
            <person name="Ma J."/>
        </authorList>
    </citation>
    <scope>NUCLEOTIDE SEQUENCE [LARGE SCALE GENOMIC DNA]</scope>
    <source>
        <strain evidence="3">JCM 6833</strain>
    </source>
</reference>
<dbReference type="Pfam" id="PF00196">
    <property type="entry name" value="GerE"/>
    <property type="match status" value="1"/>
</dbReference>
<feature type="domain" description="HTH luxR-type" evidence="1">
    <location>
        <begin position="263"/>
        <end position="328"/>
    </location>
</feature>
<sequence>MAEPDDASAAQLLDGIVPDEVYHAYRSLVETQGCAPDEAADLLGGIGVVTALLERGMAYRRPEAGGSPRLIPAPPDLALQGVLTEMNQRLAEENERFLTGRRRLIEASPAPVAGGSGSAGGLIQVVTEPNEITQLSGVLVNAARHDWLTLENYLAERPIDETAIVAAPPALRNGVRRRTIYESRCAEHPVAAKHIASAAELGEEARLLASIGMKMKLADGSVAMLPLGPTGMTGAVLVRSPVIVAALREYFELLWERATPIGAVQPDSPLTDELRAILELLAQGADDEGIARRLKISATTVRRRITAIREELGAPSRFAAGAAAVRRGWIK</sequence>
<dbReference type="PANTHER" id="PTHR34293">
    <property type="entry name" value="HTH-TYPE TRANSCRIPTIONAL REGULATOR TRMBL2"/>
    <property type="match status" value="1"/>
</dbReference>
<proteinExistence type="predicted"/>
<dbReference type="InterPro" id="IPR000792">
    <property type="entry name" value="Tscrpt_reg_LuxR_C"/>
</dbReference>
<protein>
    <submittedName>
        <fullName evidence="2">Helix-turn-helix transcriptional regulator</fullName>
    </submittedName>
</protein>
<gene>
    <name evidence="2" type="ORF">GCM10010411_55920</name>
</gene>
<evidence type="ECO:0000259" key="1">
    <source>
        <dbReference type="PROSITE" id="PS50043"/>
    </source>
</evidence>
<name>A0ABP6CFD0_9ACTN</name>
<dbReference type="InterPro" id="IPR051797">
    <property type="entry name" value="TrmB-like"/>
</dbReference>
<evidence type="ECO:0000313" key="2">
    <source>
        <dbReference type="EMBL" id="GAA2613837.1"/>
    </source>
</evidence>
<dbReference type="SMART" id="SM00421">
    <property type="entry name" value="HTH_LUXR"/>
    <property type="match status" value="1"/>
</dbReference>
<dbReference type="PROSITE" id="PS50043">
    <property type="entry name" value="HTH_LUXR_2"/>
    <property type="match status" value="1"/>
</dbReference>
<accession>A0ABP6CFD0</accession>
<dbReference type="SUPFAM" id="SSF46894">
    <property type="entry name" value="C-terminal effector domain of the bipartite response regulators"/>
    <property type="match status" value="1"/>
</dbReference>
<dbReference type="InterPro" id="IPR036388">
    <property type="entry name" value="WH-like_DNA-bd_sf"/>
</dbReference>
<dbReference type="RefSeq" id="WP_344545430.1">
    <property type="nucleotide sequence ID" value="NZ_BAAATD010000008.1"/>
</dbReference>
<evidence type="ECO:0000313" key="3">
    <source>
        <dbReference type="Proteomes" id="UP001501509"/>
    </source>
</evidence>
<organism evidence="2 3">
    <name type="scientific">Actinomadura fulvescens</name>
    <dbReference type="NCBI Taxonomy" id="46160"/>
    <lineage>
        <taxon>Bacteria</taxon>
        <taxon>Bacillati</taxon>
        <taxon>Actinomycetota</taxon>
        <taxon>Actinomycetes</taxon>
        <taxon>Streptosporangiales</taxon>
        <taxon>Thermomonosporaceae</taxon>
        <taxon>Actinomadura</taxon>
    </lineage>
</organism>
<dbReference type="PANTHER" id="PTHR34293:SF1">
    <property type="entry name" value="HTH-TYPE TRANSCRIPTIONAL REGULATOR TRMBL2"/>
    <property type="match status" value="1"/>
</dbReference>
<dbReference type="InterPro" id="IPR016032">
    <property type="entry name" value="Sig_transdc_resp-reg_C-effctor"/>
</dbReference>
<dbReference type="Gene3D" id="1.10.10.10">
    <property type="entry name" value="Winged helix-like DNA-binding domain superfamily/Winged helix DNA-binding domain"/>
    <property type="match status" value="1"/>
</dbReference>
<dbReference type="Proteomes" id="UP001501509">
    <property type="component" value="Unassembled WGS sequence"/>
</dbReference>